<evidence type="ECO:0000313" key="1">
    <source>
        <dbReference type="EMBL" id="MFC6762560.1"/>
    </source>
</evidence>
<dbReference type="EMBL" id="JBHSWG010000004">
    <property type="protein sequence ID" value="MFC6762560.1"/>
    <property type="molecule type" value="Genomic_DNA"/>
</dbReference>
<dbReference type="Proteomes" id="UP001596353">
    <property type="component" value="Unassembled WGS sequence"/>
</dbReference>
<sequence length="143" mass="15805">MTAKPPSRLWQVFSGPEAFEALPDDGHRSPWSFPAQVRIPMEHWEAIMGFARRLDPAGAELLAHASFLDGTRLASGAEADFLAFLETLAKAVLEAAPLTPDECDPALIPEPMPNTSHAQMLRDVVRLANRTRQHGMTFDSWVD</sequence>
<reference evidence="2" key="1">
    <citation type="journal article" date="2019" name="Int. J. Syst. Evol. Microbiol.">
        <title>The Global Catalogue of Microorganisms (GCM) 10K type strain sequencing project: providing services to taxonomists for standard genome sequencing and annotation.</title>
        <authorList>
            <consortium name="The Broad Institute Genomics Platform"/>
            <consortium name="The Broad Institute Genome Sequencing Center for Infectious Disease"/>
            <person name="Wu L."/>
            <person name="Ma J."/>
        </authorList>
    </citation>
    <scope>NUCLEOTIDE SEQUENCE [LARGE SCALE GENOMIC DNA]</scope>
    <source>
        <strain evidence="2">CCUG 66188</strain>
    </source>
</reference>
<keyword evidence="2" id="KW-1185">Reference proteome</keyword>
<gene>
    <name evidence="1" type="ORF">ACFQFQ_28240</name>
</gene>
<organism evidence="1 2">
    <name type="scientific">Sulfitobacter porphyrae</name>
    <dbReference type="NCBI Taxonomy" id="1246864"/>
    <lineage>
        <taxon>Bacteria</taxon>
        <taxon>Pseudomonadati</taxon>
        <taxon>Pseudomonadota</taxon>
        <taxon>Alphaproteobacteria</taxon>
        <taxon>Rhodobacterales</taxon>
        <taxon>Roseobacteraceae</taxon>
        <taxon>Sulfitobacter</taxon>
    </lineage>
</organism>
<evidence type="ECO:0000313" key="2">
    <source>
        <dbReference type="Proteomes" id="UP001596353"/>
    </source>
</evidence>
<accession>A0ABW2B9X2</accession>
<name>A0ABW2B9X2_9RHOB</name>
<comment type="caution">
    <text evidence="1">The sequence shown here is derived from an EMBL/GenBank/DDBJ whole genome shotgun (WGS) entry which is preliminary data.</text>
</comment>
<proteinExistence type="predicted"/>
<protein>
    <submittedName>
        <fullName evidence="1">Uncharacterized protein</fullName>
    </submittedName>
</protein>